<gene>
    <name evidence="3" type="ORF">NBRC111893_2092</name>
</gene>
<dbReference type="PANTHER" id="PTHR38041:SF1">
    <property type="entry name" value="CHORISMATE MUTASE"/>
    <property type="match status" value="1"/>
</dbReference>
<dbReference type="GO" id="GO:0004106">
    <property type="term" value="F:chorismate mutase activity"/>
    <property type="evidence" value="ECO:0007669"/>
    <property type="project" value="UniProtKB-EC"/>
</dbReference>
<dbReference type="AlphaFoldDB" id="A0A401FNQ9"/>
<dbReference type="SMART" id="SM00830">
    <property type="entry name" value="CM_2"/>
    <property type="match status" value="1"/>
</dbReference>
<dbReference type="Proteomes" id="UP000286974">
    <property type="component" value="Unassembled WGS sequence"/>
</dbReference>
<dbReference type="Gene3D" id="1.20.59.10">
    <property type="entry name" value="Chorismate mutase"/>
    <property type="match status" value="1"/>
</dbReference>
<dbReference type="GO" id="GO:0009697">
    <property type="term" value="P:salicylic acid biosynthetic process"/>
    <property type="evidence" value="ECO:0007669"/>
    <property type="project" value="TreeGrafter"/>
</dbReference>
<keyword evidence="1 3" id="KW-0413">Isomerase</keyword>
<name>A0A401FNQ9_9LACO</name>
<evidence type="ECO:0000313" key="4">
    <source>
        <dbReference type="Proteomes" id="UP000286974"/>
    </source>
</evidence>
<evidence type="ECO:0000313" key="3">
    <source>
        <dbReference type="EMBL" id="GAY73946.1"/>
    </source>
</evidence>
<protein>
    <submittedName>
        <fullName evidence="3">Chorismate mutase I</fullName>
        <ecNumber evidence="3">5.4.99.5</ecNumber>
    </submittedName>
</protein>
<dbReference type="PROSITE" id="PS51168">
    <property type="entry name" value="CHORISMATE_MUT_2"/>
    <property type="match status" value="1"/>
</dbReference>
<dbReference type="GO" id="GO:0046417">
    <property type="term" value="P:chorismate metabolic process"/>
    <property type="evidence" value="ECO:0007669"/>
    <property type="project" value="InterPro"/>
</dbReference>
<evidence type="ECO:0000256" key="1">
    <source>
        <dbReference type="ARBA" id="ARBA00023235"/>
    </source>
</evidence>
<proteinExistence type="predicted"/>
<dbReference type="OrthoDB" id="9802281at2"/>
<organism evidence="3 4">
    <name type="scientific">Lentilactobacillus kosonis</name>
    <dbReference type="NCBI Taxonomy" id="2810561"/>
    <lineage>
        <taxon>Bacteria</taxon>
        <taxon>Bacillati</taxon>
        <taxon>Bacillota</taxon>
        <taxon>Bacilli</taxon>
        <taxon>Lactobacillales</taxon>
        <taxon>Lactobacillaceae</taxon>
        <taxon>Lentilactobacillus</taxon>
    </lineage>
</organism>
<dbReference type="InterPro" id="IPR051331">
    <property type="entry name" value="Chorismate_mutase-related"/>
</dbReference>
<dbReference type="PANTHER" id="PTHR38041">
    <property type="entry name" value="CHORISMATE MUTASE"/>
    <property type="match status" value="1"/>
</dbReference>
<comment type="caution">
    <text evidence="3">The sequence shown here is derived from an EMBL/GenBank/DDBJ whole genome shotgun (WGS) entry which is preliminary data.</text>
</comment>
<dbReference type="Pfam" id="PF01817">
    <property type="entry name" value="CM_2"/>
    <property type="match status" value="1"/>
</dbReference>
<feature type="domain" description="Chorismate mutase" evidence="2">
    <location>
        <begin position="1"/>
        <end position="88"/>
    </location>
</feature>
<reference evidence="3 4" key="1">
    <citation type="submission" date="2017-11" db="EMBL/GenBank/DDBJ databases">
        <title>Draft Genome Sequence of Lactobacillus curieae NBRC 111893 isolated from Koso, a Japanese sugar-Vegetable Fermented Beverage.</title>
        <authorList>
            <person name="Chiou T.Y."/>
            <person name="Oshima K."/>
            <person name="Suda W."/>
            <person name="Hattori M."/>
            <person name="Takahashi T."/>
        </authorList>
    </citation>
    <scope>NUCLEOTIDE SEQUENCE [LARGE SCALE GENOMIC DNA]</scope>
    <source>
        <strain evidence="3 4">NBRC111893</strain>
    </source>
</reference>
<accession>A0A401FNQ9</accession>
<dbReference type="EMBL" id="BEXA01000005">
    <property type="protein sequence ID" value="GAY73946.1"/>
    <property type="molecule type" value="Genomic_DNA"/>
</dbReference>
<dbReference type="SUPFAM" id="SSF48600">
    <property type="entry name" value="Chorismate mutase II"/>
    <property type="match status" value="1"/>
</dbReference>
<dbReference type="InterPro" id="IPR002701">
    <property type="entry name" value="CM_II_prokaryot"/>
</dbReference>
<evidence type="ECO:0000259" key="2">
    <source>
        <dbReference type="PROSITE" id="PS51168"/>
    </source>
</evidence>
<dbReference type="InterPro" id="IPR036263">
    <property type="entry name" value="Chorismate_II_sf"/>
</dbReference>
<dbReference type="InterPro" id="IPR036979">
    <property type="entry name" value="CM_dom_sf"/>
</dbReference>
<dbReference type="RefSeq" id="WP_125008697.1">
    <property type="nucleotide sequence ID" value="NZ_BEXA01000005.1"/>
</dbReference>
<dbReference type="EC" id="5.4.99.5" evidence="3"/>
<keyword evidence="4" id="KW-1185">Reference proteome</keyword>
<sequence>MTELEQLRTQIDLVDHQLSDLLNQRFLLTELVAAVKEETGEPVLDTNRELKVINKATNAIDNPVMVNAIADIFQVIMDKSKQQQRNLLHQAEVSK</sequence>